<gene>
    <name evidence="1" type="ORF">YPIP275_3025</name>
</gene>
<reference evidence="1 2" key="2">
    <citation type="submission" date="2010-03" db="EMBL/GenBank/DDBJ databases">
        <authorList>
            <person name="Payne S.H."/>
            <person name="Sutton G.G."/>
        </authorList>
    </citation>
    <scope>NUCLEOTIDE SEQUENCE [LARGE SCALE GENOMIC DNA]</scope>
    <source>
        <strain evidence="1 2">IP275</strain>
    </source>
</reference>
<accession>A0AAV3B6J2</accession>
<evidence type="ECO:0000313" key="2">
    <source>
        <dbReference type="Proteomes" id="UP000004430"/>
    </source>
</evidence>
<dbReference type="Proteomes" id="UP000004430">
    <property type="component" value="Unassembled WGS sequence"/>
</dbReference>
<protein>
    <recommendedName>
        <fullName evidence="3">Transposase</fullName>
    </recommendedName>
</protein>
<sequence>MTNKRRYLTVFSAEVLALMGFHTRGRHHHAKPPGNGQ</sequence>
<reference evidence="1 2" key="1">
    <citation type="submission" date="2008-01" db="EMBL/GenBank/DDBJ databases">
        <title>Yersinia pestis Strain IP275 project at JCVI/TIGR.</title>
        <authorList>
            <person name="Ravel J."/>
            <person name="Eppinger M."/>
            <person name="Fricke W.F."/>
            <person name="Rosovitz M."/>
            <person name="Lindler L.E."/>
            <person name="Bearden S."/>
            <person name="Shriefer M."/>
        </authorList>
    </citation>
    <scope>NUCLEOTIDE SEQUENCE [LARGE SCALE GENOMIC DNA]</scope>
    <source>
        <strain evidence="1 2">IP275</strain>
    </source>
</reference>
<organism evidence="1 2">
    <name type="scientific">Yersinia pestis biovar Orientalis str. IP275</name>
    <dbReference type="NCBI Taxonomy" id="373665"/>
    <lineage>
        <taxon>Bacteria</taxon>
        <taxon>Pseudomonadati</taxon>
        <taxon>Pseudomonadota</taxon>
        <taxon>Gammaproteobacteria</taxon>
        <taxon>Enterobacterales</taxon>
        <taxon>Yersiniaceae</taxon>
        <taxon>Yersinia</taxon>
    </lineage>
</organism>
<proteinExistence type="predicted"/>
<dbReference type="AlphaFoldDB" id="A0AAV3B6J2"/>
<evidence type="ECO:0000313" key="1">
    <source>
        <dbReference type="EMBL" id="EDR30971.1"/>
    </source>
</evidence>
<comment type="caution">
    <text evidence="1">The sequence shown here is derived from an EMBL/GenBank/DDBJ whole genome shotgun (WGS) entry which is preliminary data.</text>
</comment>
<evidence type="ECO:0008006" key="3">
    <source>
        <dbReference type="Google" id="ProtNLM"/>
    </source>
</evidence>
<name>A0AAV3B6J2_YERPE</name>
<dbReference type="EMBL" id="AAOS02000029">
    <property type="protein sequence ID" value="EDR30971.1"/>
    <property type="molecule type" value="Genomic_DNA"/>
</dbReference>